<keyword evidence="1" id="KW-0808">Transferase</keyword>
<feature type="domain" description="Methyltransferase" evidence="2">
    <location>
        <begin position="34"/>
        <end position="128"/>
    </location>
</feature>
<dbReference type="InterPro" id="IPR041698">
    <property type="entry name" value="Methyltransf_25"/>
</dbReference>
<dbReference type="GO" id="GO:0032259">
    <property type="term" value="P:methylation"/>
    <property type="evidence" value="ECO:0007669"/>
    <property type="project" value="UniProtKB-KW"/>
</dbReference>
<keyword evidence="4" id="KW-1185">Reference proteome</keyword>
<dbReference type="InterPro" id="IPR029063">
    <property type="entry name" value="SAM-dependent_MTases_sf"/>
</dbReference>
<keyword evidence="3" id="KW-0489">Methyltransferase</keyword>
<protein>
    <submittedName>
        <fullName evidence="3">Methyltransferase domain-containing protein</fullName>
    </submittedName>
</protein>
<evidence type="ECO:0000259" key="2">
    <source>
        <dbReference type="Pfam" id="PF13649"/>
    </source>
</evidence>
<evidence type="ECO:0000256" key="1">
    <source>
        <dbReference type="ARBA" id="ARBA00022679"/>
    </source>
</evidence>
<reference evidence="3 4" key="1">
    <citation type="submission" date="2020-07" db="EMBL/GenBank/DDBJ databases">
        <title>Endozoicomonas sp. nov., isolated from sediment.</title>
        <authorList>
            <person name="Gu T."/>
        </authorList>
    </citation>
    <scope>NUCLEOTIDE SEQUENCE [LARGE SCALE GENOMIC DNA]</scope>
    <source>
        <strain evidence="3 4">SM1973</strain>
    </source>
</reference>
<accession>A0A853IHL3</accession>
<organism evidence="3 4">
    <name type="scientific">Spartinivicinus marinus</name>
    <dbReference type="NCBI Taxonomy" id="2994442"/>
    <lineage>
        <taxon>Bacteria</taxon>
        <taxon>Pseudomonadati</taxon>
        <taxon>Pseudomonadota</taxon>
        <taxon>Gammaproteobacteria</taxon>
        <taxon>Oceanospirillales</taxon>
        <taxon>Zooshikellaceae</taxon>
        <taxon>Spartinivicinus</taxon>
    </lineage>
</organism>
<evidence type="ECO:0000313" key="4">
    <source>
        <dbReference type="Proteomes" id="UP000569732"/>
    </source>
</evidence>
<dbReference type="EMBL" id="JACCKB010000020">
    <property type="protein sequence ID" value="NYZ67066.1"/>
    <property type="molecule type" value="Genomic_DNA"/>
</dbReference>
<dbReference type="CDD" id="cd02440">
    <property type="entry name" value="AdoMet_MTases"/>
    <property type="match status" value="1"/>
</dbReference>
<sequence length="244" mass="27617">MLSQAPGYNKHATKQHEDGKHLLTKLDIRQGNYIIDIGCGTGNVTNSIANAVGGNGLVLAIDPDRDRINIAKTQYLQPQIDWFEGSLDEYEPQVNETFDFAFSNYVFHWIENQTAGIKKVVNLLKPGGRFAFCCVTNHPIFIKDLITPLGKDGEKLISSLYYKNKTAWKELFTKNGLSINEIIAVDGYHFNDVESAMIWWEVTTHGLFAKHKLSSEQMITIKNKYPGEINIFEEEILCMIATKK</sequence>
<dbReference type="PANTHER" id="PTHR43861">
    <property type="entry name" value="TRANS-ACONITATE 2-METHYLTRANSFERASE-RELATED"/>
    <property type="match status" value="1"/>
</dbReference>
<comment type="caution">
    <text evidence="3">The sequence shown here is derived from an EMBL/GenBank/DDBJ whole genome shotgun (WGS) entry which is preliminary data.</text>
</comment>
<dbReference type="Gene3D" id="3.40.50.150">
    <property type="entry name" value="Vaccinia Virus protein VP39"/>
    <property type="match status" value="1"/>
</dbReference>
<evidence type="ECO:0000313" key="3">
    <source>
        <dbReference type="EMBL" id="NYZ67066.1"/>
    </source>
</evidence>
<proteinExistence type="predicted"/>
<name>A0A853IHL3_9GAMM</name>
<dbReference type="AlphaFoldDB" id="A0A853IHL3"/>
<dbReference type="GO" id="GO:0008168">
    <property type="term" value="F:methyltransferase activity"/>
    <property type="evidence" value="ECO:0007669"/>
    <property type="project" value="UniProtKB-KW"/>
</dbReference>
<dbReference type="RefSeq" id="WP_180569087.1">
    <property type="nucleotide sequence ID" value="NZ_JACCKB010000020.1"/>
</dbReference>
<dbReference type="SUPFAM" id="SSF53335">
    <property type="entry name" value="S-adenosyl-L-methionine-dependent methyltransferases"/>
    <property type="match status" value="1"/>
</dbReference>
<dbReference type="Pfam" id="PF13649">
    <property type="entry name" value="Methyltransf_25"/>
    <property type="match status" value="1"/>
</dbReference>
<gene>
    <name evidence="3" type="ORF">H0A36_13685</name>
</gene>
<dbReference type="Proteomes" id="UP000569732">
    <property type="component" value="Unassembled WGS sequence"/>
</dbReference>